<dbReference type="AlphaFoldDB" id="A0A0E3WID6"/>
<dbReference type="Pfam" id="PF07187">
    <property type="entry name" value="DUF1405"/>
    <property type="match status" value="1"/>
</dbReference>
<evidence type="ECO:0000313" key="3">
    <source>
        <dbReference type="Proteomes" id="UP000033163"/>
    </source>
</evidence>
<dbReference type="PANTHER" id="PTHR40042">
    <property type="entry name" value="HYPOTHETICAL MEMBRANE SPANNING PROTEIN"/>
    <property type="match status" value="1"/>
</dbReference>
<protein>
    <recommendedName>
        <fullName evidence="4">DUF1405 domain-containing protein</fullName>
    </recommendedName>
</protein>
<dbReference type="KEGG" id="pri:PRIO_4451"/>
<feature type="transmembrane region" description="Helical" evidence="1">
    <location>
        <begin position="56"/>
        <end position="75"/>
    </location>
</feature>
<dbReference type="PANTHER" id="PTHR40042:SF1">
    <property type="entry name" value="DUF1405 DOMAIN-CONTAINING PROTEIN"/>
    <property type="match status" value="1"/>
</dbReference>
<keyword evidence="1" id="KW-0472">Membrane</keyword>
<evidence type="ECO:0000256" key="1">
    <source>
        <dbReference type="SAM" id="Phobius"/>
    </source>
</evidence>
<proteinExistence type="predicted"/>
<dbReference type="EMBL" id="LN831776">
    <property type="protein sequence ID" value="CQR56853.1"/>
    <property type="molecule type" value="Genomic_DNA"/>
</dbReference>
<dbReference type="STRING" id="483937.AMQ84_20080"/>
<feature type="transmembrane region" description="Helical" evidence="1">
    <location>
        <begin position="87"/>
        <end position="110"/>
    </location>
</feature>
<evidence type="ECO:0000313" key="2">
    <source>
        <dbReference type="EMBL" id="CQR56853.1"/>
    </source>
</evidence>
<dbReference type="InterPro" id="IPR009845">
    <property type="entry name" value="DUF1405"/>
</dbReference>
<dbReference type="Proteomes" id="UP000033163">
    <property type="component" value="Chromosome I"/>
</dbReference>
<keyword evidence="1" id="KW-0812">Transmembrane</keyword>
<keyword evidence="1" id="KW-1133">Transmembrane helix</keyword>
<feature type="transmembrane region" description="Helical" evidence="1">
    <location>
        <begin position="16"/>
        <end position="36"/>
    </location>
</feature>
<feature type="transmembrane region" description="Helical" evidence="1">
    <location>
        <begin position="122"/>
        <end position="139"/>
    </location>
</feature>
<feature type="transmembrane region" description="Helical" evidence="1">
    <location>
        <begin position="183"/>
        <end position="202"/>
    </location>
</feature>
<sequence>MYMPVHWFERLFRHRGVMWLLFIVNFLGTIYGYIWYGNQLEFTAGNYPVWLLPFVPDSPTASLFFTLALLLLLYPPKGIKGTLVRELIEALAVVTSVKYGIWAVSIIFAGGYQGDTVSWKDWMLVVSHTGMAVEALIYARFFSFRRMLPLALFWAFANDMVDYSKGVYPWLPDVLEDNVNEVQYFTIGLTFFSTAAAWLFGGRSRRTEPLDRPAVGRR</sequence>
<gene>
    <name evidence="2" type="ORF">PRIO_4451</name>
</gene>
<organism evidence="2 3">
    <name type="scientific">Paenibacillus riograndensis SBR5</name>
    <dbReference type="NCBI Taxonomy" id="1073571"/>
    <lineage>
        <taxon>Bacteria</taxon>
        <taxon>Bacillati</taxon>
        <taxon>Bacillota</taxon>
        <taxon>Bacilli</taxon>
        <taxon>Bacillales</taxon>
        <taxon>Paenibacillaceae</taxon>
        <taxon>Paenibacillus</taxon>
        <taxon>Paenibacillus sonchi group</taxon>
    </lineage>
</organism>
<dbReference type="HOGENOM" id="CLU_103291_1_0_9"/>
<reference evidence="3" key="1">
    <citation type="submission" date="2015-03" db="EMBL/GenBank/DDBJ databases">
        <authorList>
            <person name="Wibberg D."/>
        </authorList>
    </citation>
    <scope>NUCLEOTIDE SEQUENCE [LARGE SCALE GENOMIC DNA]</scope>
</reference>
<accession>A0A0E3WID6</accession>
<dbReference type="PATRIC" id="fig|1073571.4.peg.4773"/>
<name>A0A0E3WID6_9BACL</name>
<evidence type="ECO:0008006" key="4">
    <source>
        <dbReference type="Google" id="ProtNLM"/>
    </source>
</evidence>